<feature type="transmembrane region" description="Helical" evidence="1">
    <location>
        <begin position="201"/>
        <end position="225"/>
    </location>
</feature>
<comment type="caution">
    <text evidence="2">The sequence shown here is derived from an EMBL/GenBank/DDBJ whole genome shotgun (WGS) entry which is preliminary data.</text>
</comment>
<feature type="transmembrane region" description="Helical" evidence="1">
    <location>
        <begin position="100"/>
        <end position="127"/>
    </location>
</feature>
<keyword evidence="1" id="KW-1133">Transmembrane helix</keyword>
<keyword evidence="1" id="KW-0812">Transmembrane</keyword>
<gene>
    <name evidence="2" type="primary">Acey_s0003.g1174</name>
    <name evidence="2" type="ORF">Y032_0003g1174</name>
</gene>
<feature type="transmembrane region" description="Helical" evidence="1">
    <location>
        <begin position="282"/>
        <end position="307"/>
    </location>
</feature>
<protein>
    <submittedName>
        <fullName evidence="2">Uncharacterized protein</fullName>
    </submittedName>
</protein>
<evidence type="ECO:0000256" key="1">
    <source>
        <dbReference type="SAM" id="Phobius"/>
    </source>
</evidence>
<keyword evidence="1" id="KW-0472">Membrane</keyword>
<dbReference type="AlphaFoldDB" id="A0A016VXC3"/>
<reference evidence="3" key="1">
    <citation type="journal article" date="2015" name="Nat. Genet.">
        <title>The genome and transcriptome of the zoonotic hookworm Ancylostoma ceylanicum identify infection-specific gene families.</title>
        <authorList>
            <person name="Schwarz E.M."/>
            <person name="Hu Y."/>
            <person name="Antoshechkin I."/>
            <person name="Miller M.M."/>
            <person name="Sternberg P.W."/>
            <person name="Aroian R.V."/>
        </authorList>
    </citation>
    <scope>NUCLEOTIDE SEQUENCE</scope>
    <source>
        <strain evidence="3">HY135</strain>
    </source>
</reference>
<feature type="transmembrane region" description="Helical" evidence="1">
    <location>
        <begin position="22"/>
        <end position="43"/>
    </location>
</feature>
<organism evidence="2 3">
    <name type="scientific">Ancylostoma ceylanicum</name>
    <dbReference type="NCBI Taxonomy" id="53326"/>
    <lineage>
        <taxon>Eukaryota</taxon>
        <taxon>Metazoa</taxon>
        <taxon>Ecdysozoa</taxon>
        <taxon>Nematoda</taxon>
        <taxon>Chromadorea</taxon>
        <taxon>Rhabditida</taxon>
        <taxon>Rhabditina</taxon>
        <taxon>Rhabditomorpha</taxon>
        <taxon>Strongyloidea</taxon>
        <taxon>Ancylostomatidae</taxon>
        <taxon>Ancylostomatinae</taxon>
        <taxon>Ancylostoma</taxon>
    </lineage>
</organism>
<name>A0A016VXC3_9BILA</name>
<feature type="transmembrane region" description="Helical" evidence="1">
    <location>
        <begin position="64"/>
        <end position="80"/>
    </location>
</feature>
<dbReference type="Proteomes" id="UP000024635">
    <property type="component" value="Unassembled WGS sequence"/>
</dbReference>
<proteinExistence type="predicted"/>
<dbReference type="EMBL" id="JARK01001339">
    <property type="protein sequence ID" value="EYC31662.1"/>
    <property type="molecule type" value="Genomic_DNA"/>
</dbReference>
<keyword evidence="3" id="KW-1185">Reference proteome</keyword>
<feature type="transmembrane region" description="Helical" evidence="1">
    <location>
        <begin position="139"/>
        <end position="164"/>
    </location>
</feature>
<accession>A0A016VXC3</accession>
<sequence>MGELQIALFRSKYSFVYSSPKWMSILAALNILILILSGFYCAYRVKKKLMNSFLNGTAKTLQRRVSNMLLGQIFCLAVLLQPPLMVQPILLHSGGTTSSAMIFCFMVMFSLIPVFSAISFIVSLCTMSEYTFIYSSPKWMFTLTVLNGLIVMHCTLTTSLGVWFRQDIGKNVEADVSSITGVNITETAFVGLCVKRSHPKIIFVFHTIMLAIRSSLFIVGFYCAYQVKKKLKFSSMNGATKLLQRRFSNMLLGQIFCLAVLLQPPLTVQPFLMHIGGASSSAVIFTFTVMLSLIPVLSPLIFIISLCEIGSFISKMFKQYKVPQIFPF</sequence>
<evidence type="ECO:0000313" key="3">
    <source>
        <dbReference type="Proteomes" id="UP000024635"/>
    </source>
</evidence>
<evidence type="ECO:0000313" key="2">
    <source>
        <dbReference type="EMBL" id="EYC31662.1"/>
    </source>
</evidence>
<feature type="transmembrane region" description="Helical" evidence="1">
    <location>
        <begin position="246"/>
        <end position="262"/>
    </location>
</feature>